<dbReference type="PROSITE" id="PS50181">
    <property type="entry name" value="FBOX"/>
    <property type="match status" value="1"/>
</dbReference>
<feature type="binding site" description="axial binding residue" evidence="16">
    <location>
        <position position="479"/>
    </location>
    <ligand>
        <name>chlorophyll b</name>
        <dbReference type="ChEBI" id="CHEBI:61721"/>
        <label>1</label>
    </ligand>
    <ligandPart>
        <name>Mg</name>
        <dbReference type="ChEBI" id="CHEBI:25107"/>
    </ligandPart>
</feature>
<evidence type="ECO:0000313" key="20">
    <source>
        <dbReference type="Proteomes" id="UP001415857"/>
    </source>
</evidence>
<evidence type="ECO:0000256" key="14">
    <source>
        <dbReference type="ARBA" id="ARBA00023136"/>
    </source>
</evidence>
<keyword evidence="9 17" id="KW-0603">Photosystem I</keyword>
<dbReference type="GO" id="GO:0009523">
    <property type="term" value="C:photosystem II"/>
    <property type="evidence" value="ECO:0007669"/>
    <property type="project" value="UniProtKB-KW"/>
</dbReference>
<feature type="binding site" description="axial binding residue" evidence="16">
    <location>
        <position position="595"/>
    </location>
    <ligand>
        <name>chlorophyll b</name>
        <dbReference type="ChEBI" id="CHEBI:61721"/>
        <label>1</label>
    </ligand>
    <ligandPart>
        <name>Mg</name>
        <dbReference type="ChEBI" id="CHEBI:25107"/>
    </ligandPart>
</feature>
<evidence type="ECO:0000256" key="10">
    <source>
        <dbReference type="ARBA" id="ARBA00022842"/>
    </source>
</evidence>
<feature type="binding site" evidence="16">
    <location>
        <position position="654"/>
    </location>
    <ligand>
        <name>chlorophyll a</name>
        <dbReference type="ChEBI" id="CHEBI:58416"/>
        <label>1</label>
    </ligand>
</feature>
<comment type="function">
    <text evidence="17">The light-harvesting complex (LHC) functions as a light receptor, it captures and delivers excitation energy to photosystems with which it is closely associated.</text>
</comment>
<evidence type="ECO:0000256" key="8">
    <source>
        <dbReference type="ARBA" id="ARBA00022723"/>
    </source>
</evidence>
<dbReference type="InterPro" id="IPR001810">
    <property type="entry name" value="F-box_dom"/>
</dbReference>
<dbReference type="GO" id="GO:0046872">
    <property type="term" value="F:metal ion binding"/>
    <property type="evidence" value="ECO:0007669"/>
    <property type="project" value="UniProtKB-KW"/>
</dbReference>
<feature type="binding site" evidence="16">
    <location>
        <position position="569"/>
    </location>
    <ligand>
        <name>chlorophyll a</name>
        <dbReference type="ChEBI" id="CHEBI:58416"/>
        <label>1</label>
    </ligand>
</feature>
<dbReference type="Pfam" id="PF00504">
    <property type="entry name" value="Chloroa_b-bind"/>
    <property type="match status" value="1"/>
</dbReference>
<feature type="binding site" description="axial binding residue" evidence="16">
    <location>
        <position position="587"/>
    </location>
    <ligand>
        <name>chlorophyll b</name>
        <dbReference type="ChEBI" id="CHEBI:61721"/>
        <label>1</label>
    </ligand>
    <ligandPart>
        <name>Mg</name>
        <dbReference type="ChEBI" id="CHEBI:25107"/>
    </ligandPart>
</feature>
<keyword evidence="15 17" id="KW-0604">Photosystem II</keyword>
<feature type="binding site" description="axial binding residue" evidence="16">
    <location>
        <position position="685"/>
    </location>
    <ligand>
        <name>chlorophyll b</name>
        <dbReference type="ChEBI" id="CHEBI:61721"/>
        <label>1</label>
    </ligand>
    <ligandPart>
        <name>Mg</name>
        <dbReference type="ChEBI" id="CHEBI:25107"/>
    </ligandPart>
</feature>
<dbReference type="SUPFAM" id="SSF52058">
    <property type="entry name" value="L domain-like"/>
    <property type="match status" value="1"/>
</dbReference>
<keyword evidence="7" id="KW-0812">Transmembrane</keyword>
<feature type="domain" description="F-box" evidence="18">
    <location>
        <begin position="6"/>
        <end position="42"/>
    </location>
</feature>
<keyword evidence="20" id="KW-1185">Reference proteome</keyword>
<evidence type="ECO:0000256" key="3">
    <source>
        <dbReference type="ARBA" id="ARBA00022494"/>
    </source>
</evidence>
<dbReference type="GO" id="GO:0009765">
    <property type="term" value="P:photosynthesis, light harvesting"/>
    <property type="evidence" value="ECO:0007669"/>
    <property type="project" value="InterPro"/>
</dbReference>
<dbReference type="PANTHER" id="PTHR21649">
    <property type="entry name" value="CHLOROPHYLL A/B BINDING PROTEIN"/>
    <property type="match status" value="1"/>
</dbReference>
<feature type="binding site" description="axial binding residue" evidence="16">
    <location>
        <position position="575"/>
    </location>
    <ligand>
        <name>chlorophyll b</name>
        <dbReference type="ChEBI" id="CHEBI:61721"/>
        <label>1</label>
    </ligand>
    <ligandPart>
        <name>Mg</name>
        <dbReference type="ChEBI" id="CHEBI:25107"/>
    </ligandPart>
</feature>
<evidence type="ECO:0000256" key="17">
    <source>
        <dbReference type="RuleBase" id="RU363080"/>
    </source>
</evidence>
<feature type="binding site" description="axial binding residue" evidence="16">
    <location>
        <position position="525"/>
    </location>
    <ligand>
        <name>chlorophyll b</name>
        <dbReference type="ChEBI" id="CHEBI:61721"/>
        <label>1</label>
    </ligand>
    <ligandPart>
        <name>Mg</name>
        <dbReference type="ChEBI" id="CHEBI:25107"/>
    </ligandPart>
</feature>
<feature type="binding site" evidence="16">
    <location>
        <position position="520"/>
    </location>
    <ligand>
        <name>chlorophyll a</name>
        <dbReference type="ChEBI" id="CHEBI:58416"/>
        <label>1</label>
    </ligand>
</feature>
<dbReference type="EMBL" id="JBBPBK010000015">
    <property type="protein sequence ID" value="KAK9269618.1"/>
    <property type="molecule type" value="Genomic_DNA"/>
</dbReference>
<dbReference type="GO" id="GO:0009522">
    <property type="term" value="C:photosystem I"/>
    <property type="evidence" value="ECO:0007669"/>
    <property type="project" value="UniProtKB-KW"/>
</dbReference>
<evidence type="ECO:0000256" key="1">
    <source>
        <dbReference type="ARBA" id="ARBA00004454"/>
    </source>
</evidence>
<dbReference type="GO" id="GO:0009535">
    <property type="term" value="C:chloroplast thylakoid membrane"/>
    <property type="evidence" value="ECO:0007669"/>
    <property type="project" value="UniProtKB-SubCell"/>
</dbReference>
<evidence type="ECO:0000256" key="5">
    <source>
        <dbReference type="ARBA" id="ARBA00022531"/>
    </source>
</evidence>
<keyword evidence="11" id="KW-1133">Transmembrane helix</keyword>
<evidence type="ECO:0000259" key="18">
    <source>
        <dbReference type="PROSITE" id="PS50181"/>
    </source>
</evidence>
<evidence type="ECO:0000256" key="7">
    <source>
        <dbReference type="ARBA" id="ARBA00022692"/>
    </source>
</evidence>
<dbReference type="Gene3D" id="3.80.10.10">
    <property type="entry name" value="Ribonuclease Inhibitor"/>
    <property type="match status" value="1"/>
</dbReference>
<evidence type="ECO:0000256" key="4">
    <source>
        <dbReference type="ARBA" id="ARBA00022528"/>
    </source>
</evidence>
<feature type="binding site" evidence="16">
    <location>
        <position position="559"/>
    </location>
    <ligand>
        <name>chlorophyll a</name>
        <dbReference type="ChEBI" id="CHEBI:58416"/>
        <label>1</label>
    </ligand>
</feature>
<feature type="binding site" evidence="16">
    <location>
        <position position="637"/>
    </location>
    <ligand>
        <name>chlorophyll a</name>
        <dbReference type="ChEBI" id="CHEBI:58416"/>
        <label>1</label>
    </ligand>
</feature>
<keyword evidence="5 17" id="KW-0602">Photosynthesis</keyword>
<comment type="similarity">
    <text evidence="2 17">Belongs to the light-harvesting chlorophyll a/b-binding (LHC) protein family.</text>
</comment>
<dbReference type="FunFam" id="1.10.3460.10:FF:000001">
    <property type="entry name" value="Chlorophyll a-b binding protein, chloroplastic"/>
    <property type="match status" value="1"/>
</dbReference>
<dbReference type="Gene3D" id="1.20.1280.50">
    <property type="match status" value="1"/>
</dbReference>
<evidence type="ECO:0000256" key="15">
    <source>
        <dbReference type="ARBA" id="ARBA00023276"/>
    </source>
</evidence>
<keyword evidence="3 16" id="KW-0148">Chlorophyll</keyword>
<dbReference type="InterPro" id="IPR053781">
    <property type="entry name" value="F-box_AtFBL13-like"/>
</dbReference>
<gene>
    <name evidence="19" type="ORF">L1049_001395</name>
</gene>
<feature type="binding site" evidence="16">
    <location>
        <position position="640"/>
    </location>
    <ligand>
        <name>chlorophyll a</name>
        <dbReference type="ChEBI" id="CHEBI:58416"/>
        <label>1</label>
    </ligand>
</feature>
<protein>
    <recommendedName>
        <fullName evidence="17">Chlorophyll a-b binding protein, chloroplastic</fullName>
    </recommendedName>
</protein>
<keyword evidence="4 17" id="KW-0150">Chloroplast</keyword>
<feature type="binding site" description="axial binding residue" evidence="16">
    <location>
        <position position="579"/>
    </location>
    <ligand>
        <name>chlorophyll b</name>
        <dbReference type="ChEBI" id="CHEBI:61721"/>
        <label>1</label>
    </ligand>
    <ligandPart>
        <name>Mg</name>
        <dbReference type="ChEBI" id="CHEBI:25107"/>
    </ligandPart>
</feature>
<feature type="binding site" evidence="16">
    <location>
        <position position="678"/>
    </location>
    <ligand>
        <name>chlorophyll a</name>
        <dbReference type="ChEBI" id="CHEBI:58416"/>
        <label>1</label>
    </ligand>
</feature>
<dbReference type="GO" id="GO:0016168">
    <property type="term" value="F:chlorophyll binding"/>
    <property type="evidence" value="ECO:0007669"/>
    <property type="project" value="UniProtKB-KW"/>
</dbReference>
<sequence length="689" mass="77503">MKKSINDRISGLPDCILLNILSLLPTKSAIATSTLSRRWKNLWKCYLFSTTSLEFDREFANSQTEESFVETVNRYLQLHNGKKLEKFQLFFSPSDLYQACTEKWIKFATSRGVTEIDLDFGRGSEDYNSLEDSSNLFRLPVCIFHCVSLTQLSLRHCYFNIPSSFNGLGLLKTLILKQVYIIDNLIDILLSSCPILEKLSLWECPLLSSINISASDLQLKTLVVVDCRGAYDIEIFAPNLRSFHFYGSLLHQYYFNNISSLEDALVSSIGKQSSLPEQQSWTDILSNLSHVKVLTVSDAALRENFQITFENLQELQLIFQSRESCYASVCSIFRNFVCPSLEKLFIQFPRSIEDPSWRECLRAEEEEALELNFYHLRAVKIINFTGNADEMSLVKLFIRHVALDSLILVSPVVEVLRTNTSQLGFNDKQLKLIWDQVLEIPKASSEAKILLCKSSEDEGPCPTHTEGNELWYGPDRVKYLGPFSAQTPSYLTGEFPGDYGWDTAGLSADPEAFARNRALEVIHGRWAMLGALGCITPEVLEKWVKVDFKEPVWFKAGAQIFSEGGLDYLGNPNLVHAQSILAVLGFQVLLMGLVEGFRINGLPGVGEGNDLYPGGQYFDPLGLADDPVTFAELKVKEIKNGRLAMFSMFGFFVQAIVTGKGPLENLLDHLDNPVANNAWVYATKFVPGS</sequence>
<evidence type="ECO:0000256" key="12">
    <source>
        <dbReference type="ARBA" id="ARBA00022991"/>
    </source>
</evidence>
<evidence type="ECO:0000256" key="16">
    <source>
        <dbReference type="PIRSR" id="PIRSR601344-1"/>
    </source>
</evidence>
<evidence type="ECO:0000256" key="11">
    <source>
        <dbReference type="ARBA" id="ARBA00022989"/>
    </source>
</evidence>
<organism evidence="19 20">
    <name type="scientific">Liquidambar formosana</name>
    <name type="common">Formosan gum</name>
    <dbReference type="NCBI Taxonomy" id="63359"/>
    <lineage>
        <taxon>Eukaryota</taxon>
        <taxon>Viridiplantae</taxon>
        <taxon>Streptophyta</taxon>
        <taxon>Embryophyta</taxon>
        <taxon>Tracheophyta</taxon>
        <taxon>Spermatophyta</taxon>
        <taxon>Magnoliopsida</taxon>
        <taxon>eudicotyledons</taxon>
        <taxon>Gunneridae</taxon>
        <taxon>Pentapetalae</taxon>
        <taxon>Saxifragales</taxon>
        <taxon>Altingiaceae</taxon>
        <taxon>Liquidambar</taxon>
    </lineage>
</organism>
<keyword evidence="14" id="KW-0472">Membrane</keyword>
<feature type="binding site" evidence="16">
    <location>
        <position position="523"/>
    </location>
    <ligand>
        <name>chlorophyll a</name>
        <dbReference type="ChEBI" id="CHEBI:58416"/>
        <label>1</label>
    </ligand>
</feature>
<dbReference type="SUPFAM" id="SSF81383">
    <property type="entry name" value="F-box domain"/>
    <property type="match status" value="1"/>
</dbReference>
<dbReference type="InterPro" id="IPR001344">
    <property type="entry name" value="Chloro_AB-bd_pln"/>
</dbReference>
<feature type="binding site" evidence="16">
    <location>
        <position position="507"/>
    </location>
    <ligand>
        <name>chlorophyll a</name>
        <dbReference type="ChEBI" id="CHEBI:58416"/>
        <label>1</label>
    </ligand>
</feature>
<evidence type="ECO:0000256" key="6">
    <source>
        <dbReference type="ARBA" id="ARBA00022640"/>
    </source>
</evidence>
<dbReference type="Pfam" id="PF23622">
    <property type="entry name" value="LRR_At1g61320_AtMIF1"/>
    <property type="match status" value="1"/>
</dbReference>
<keyword evidence="13 17" id="KW-0793">Thylakoid</keyword>
<evidence type="ECO:0000256" key="2">
    <source>
        <dbReference type="ARBA" id="ARBA00007259"/>
    </source>
</evidence>
<reference evidence="19 20" key="1">
    <citation type="journal article" date="2024" name="Plant J.">
        <title>Genome sequences and population genomics reveal climatic adaptation and genomic divergence between two closely related sweetgum species.</title>
        <authorList>
            <person name="Xu W.Q."/>
            <person name="Ren C.Q."/>
            <person name="Zhang X.Y."/>
            <person name="Comes H.P."/>
            <person name="Liu X.H."/>
            <person name="Li Y.G."/>
            <person name="Kettle C.J."/>
            <person name="Jalonen R."/>
            <person name="Gaisberger H."/>
            <person name="Ma Y.Z."/>
            <person name="Qiu Y.X."/>
        </authorList>
    </citation>
    <scope>NUCLEOTIDE SEQUENCE [LARGE SCALE GENOMIC DNA]</scope>
    <source>
        <strain evidence="19">Hangzhou</strain>
    </source>
</reference>
<dbReference type="InterPro" id="IPR032675">
    <property type="entry name" value="LRR_dom_sf"/>
</dbReference>
<keyword evidence="10" id="KW-0460">Magnesium</keyword>
<keyword evidence="12 17" id="KW-0157">Chromophore</keyword>
<comment type="caution">
    <text evidence="19">The sequence shown here is derived from an EMBL/GenBank/DDBJ whole genome shotgun (WGS) entry which is preliminary data.</text>
</comment>
<keyword evidence="8" id="KW-0479">Metal-binding</keyword>
<keyword evidence="6 17" id="KW-0934">Plastid</keyword>
<comment type="subcellular location">
    <subcellularLocation>
        <location evidence="1">Plastid</location>
        <location evidence="1">Chloroplast thylakoid membrane</location>
        <topology evidence="1">Multi-pass membrane protein</topology>
    </subcellularLocation>
</comment>
<name>A0AAP0NBF4_LIQFO</name>
<dbReference type="InterPro" id="IPR022796">
    <property type="entry name" value="Chloroa_b-bind"/>
</dbReference>
<dbReference type="Pfam" id="PF00646">
    <property type="entry name" value="F-box"/>
    <property type="match status" value="1"/>
</dbReference>
<dbReference type="InterPro" id="IPR036047">
    <property type="entry name" value="F-box-like_dom_sf"/>
</dbReference>
<dbReference type="InterPro" id="IPR055357">
    <property type="entry name" value="LRR_At1g61320_AtMIF1"/>
</dbReference>
<dbReference type="Proteomes" id="UP001415857">
    <property type="component" value="Unassembled WGS sequence"/>
</dbReference>
<accession>A0AAP0NBF4</accession>
<dbReference type="SMART" id="SM00256">
    <property type="entry name" value="FBOX"/>
    <property type="match status" value="1"/>
</dbReference>
<feature type="binding site" evidence="16">
    <location>
        <position position="642"/>
    </location>
    <ligand>
        <name>chlorophyll a</name>
        <dbReference type="ChEBI" id="CHEBI:58416"/>
        <label>1</label>
    </ligand>
</feature>
<evidence type="ECO:0000313" key="19">
    <source>
        <dbReference type="EMBL" id="KAK9269618.1"/>
    </source>
</evidence>
<evidence type="ECO:0000256" key="13">
    <source>
        <dbReference type="ARBA" id="ARBA00023078"/>
    </source>
</evidence>
<feature type="binding site" evidence="16">
    <location>
        <position position="501"/>
    </location>
    <ligand>
        <name>chlorophyll a</name>
        <dbReference type="ChEBI" id="CHEBI:58416"/>
        <label>1</label>
    </ligand>
</feature>
<dbReference type="CDD" id="cd22160">
    <property type="entry name" value="F-box_AtFBL13-like"/>
    <property type="match status" value="1"/>
</dbReference>
<feature type="binding site" evidence="16">
    <location>
        <position position="636"/>
    </location>
    <ligand>
        <name>chlorophyll a</name>
        <dbReference type="ChEBI" id="CHEBI:58416"/>
        <label>1</label>
    </ligand>
</feature>
<proteinExistence type="inferred from homology"/>
<feature type="binding site" evidence="16">
    <location>
        <position position="669"/>
    </location>
    <ligand>
        <name>chlorophyll a</name>
        <dbReference type="ChEBI" id="CHEBI:58416"/>
        <label>1</label>
    </ligand>
</feature>
<dbReference type="Gene3D" id="1.10.3460.10">
    <property type="entry name" value="Chlorophyll a/b binding protein domain"/>
    <property type="match status" value="1"/>
</dbReference>
<dbReference type="SUPFAM" id="SSF103511">
    <property type="entry name" value="Chlorophyll a-b binding protein"/>
    <property type="match status" value="1"/>
</dbReference>
<evidence type="ECO:0000256" key="9">
    <source>
        <dbReference type="ARBA" id="ARBA00022836"/>
    </source>
</evidence>
<dbReference type="AlphaFoldDB" id="A0AAP0NBF4"/>